<dbReference type="InterPro" id="IPR003785">
    <property type="entry name" value="Creatininase/forma_Hydrolase"/>
</dbReference>
<keyword evidence="4" id="KW-0862">Zinc</keyword>
<dbReference type="GO" id="GO:0046872">
    <property type="term" value="F:metal ion binding"/>
    <property type="evidence" value="ECO:0007669"/>
    <property type="project" value="UniProtKB-KW"/>
</dbReference>
<evidence type="ECO:0000256" key="3">
    <source>
        <dbReference type="ARBA" id="ARBA00022801"/>
    </source>
</evidence>
<keyword evidence="6" id="KW-1185">Reference proteome</keyword>
<dbReference type="Gene3D" id="3.40.50.10310">
    <property type="entry name" value="Creatininase"/>
    <property type="match status" value="1"/>
</dbReference>
<comment type="cofactor">
    <cofactor evidence="1">
        <name>Zn(2+)</name>
        <dbReference type="ChEBI" id="CHEBI:29105"/>
    </cofactor>
</comment>
<dbReference type="EMBL" id="JBHSAQ010000001">
    <property type="protein sequence ID" value="MFC3957346.1"/>
    <property type="molecule type" value="Genomic_DNA"/>
</dbReference>
<reference evidence="5 6" key="1">
    <citation type="journal article" date="2019" name="Int. J. Syst. Evol. Microbiol.">
        <title>The Global Catalogue of Microorganisms (GCM) 10K type strain sequencing project: providing services to taxonomists for standard genome sequencing and annotation.</title>
        <authorList>
            <consortium name="The Broad Institute Genomics Platform"/>
            <consortium name="The Broad Institute Genome Sequencing Center for Infectious Disease"/>
            <person name="Wu L."/>
            <person name="Ma J."/>
        </authorList>
    </citation>
    <scope>NUCLEOTIDE SEQUENCE [LARGE SCALE GENOMIC DNA]</scope>
    <source>
        <strain evidence="5 6">IBRC-M 10256</strain>
    </source>
</reference>
<dbReference type="PANTHER" id="PTHR35005">
    <property type="entry name" value="3-DEHYDRO-SCYLLO-INOSOSE HYDROLASE"/>
    <property type="match status" value="1"/>
</dbReference>
<comment type="caution">
    <text evidence="5">The sequence shown here is derived from an EMBL/GenBank/DDBJ whole genome shotgun (WGS) entry which is preliminary data.</text>
</comment>
<dbReference type="Proteomes" id="UP001595846">
    <property type="component" value="Unassembled WGS sequence"/>
</dbReference>
<sequence length="254" mass="26822">MPTLATCSTREAADAIERADVAVVPTGSTEQHGPALPLGMDHYAARAFAGAVAERDDVVSLPTIPVGVSPHHMQFDGSLTVSAETFAAYVRETVESLSEHGLRKVVFVNGHGGNVDALSRVARDLRATETAFAPTWNWWDAVDDLADDRFDEGGGHADAAESSLVWHLHEEHVDPDALTDAEAGGADSWGSSVHGATVGFDTIDFTESGAVGKPTQASPEAGADLFDAAASELAALVDWLAARPIADCWQRDHR</sequence>
<gene>
    <name evidence="5" type="ORF">ACFOUR_03025</name>
</gene>
<dbReference type="AlphaFoldDB" id="A0ABD5NJZ9"/>
<dbReference type="InterPro" id="IPR024087">
    <property type="entry name" value="Creatininase-like_sf"/>
</dbReference>
<dbReference type="SUPFAM" id="SSF102215">
    <property type="entry name" value="Creatininase"/>
    <property type="match status" value="1"/>
</dbReference>
<organism evidence="5 6">
    <name type="scientific">Halovivax cerinus</name>
    <dbReference type="NCBI Taxonomy" id="1487865"/>
    <lineage>
        <taxon>Archaea</taxon>
        <taxon>Methanobacteriati</taxon>
        <taxon>Methanobacteriota</taxon>
        <taxon>Stenosarchaea group</taxon>
        <taxon>Halobacteria</taxon>
        <taxon>Halobacteriales</taxon>
        <taxon>Natrialbaceae</taxon>
        <taxon>Halovivax</taxon>
    </lineage>
</organism>
<dbReference type="GO" id="GO:0016787">
    <property type="term" value="F:hydrolase activity"/>
    <property type="evidence" value="ECO:0007669"/>
    <property type="project" value="UniProtKB-KW"/>
</dbReference>
<accession>A0ABD5NJZ9</accession>
<dbReference type="RefSeq" id="WP_256531730.1">
    <property type="nucleotide sequence ID" value="NZ_CP101824.1"/>
</dbReference>
<evidence type="ECO:0000256" key="4">
    <source>
        <dbReference type="ARBA" id="ARBA00022833"/>
    </source>
</evidence>
<name>A0ABD5NJZ9_9EURY</name>
<protein>
    <submittedName>
        <fullName evidence="5">Creatininase family protein</fullName>
    </submittedName>
</protein>
<evidence type="ECO:0000313" key="5">
    <source>
        <dbReference type="EMBL" id="MFC3957346.1"/>
    </source>
</evidence>
<evidence type="ECO:0000256" key="1">
    <source>
        <dbReference type="ARBA" id="ARBA00001947"/>
    </source>
</evidence>
<evidence type="ECO:0000256" key="2">
    <source>
        <dbReference type="ARBA" id="ARBA00022723"/>
    </source>
</evidence>
<keyword evidence="3" id="KW-0378">Hydrolase</keyword>
<proteinExistence type="predicted"/>
<evidence type="ECO:0000313" key="6">
    <source>
        <dbReference type="Proteomes" id="UP001595846"/>
    </source>
</evidence>
<dbReference type="Pfam" id="PF02633">
    <property type="entry name" value="Creatininase"/>
    <property type="match status" value="1"/>
</dbReference>
<dbReference type="PANTHER" id="PTHR35005:SF1">
    <property type="entry name" value="2-AMINO-5-FORMYLAMINO-6-RIBOSYLAMINOPYRIMIDIN-4(3H)-ONE 5'-MONOPHOSPHATE DEFORMYLASE"/>
    <property type="match status" value="1"/>
</dbReference>
<dbReference type="GeneID" id="73904484"/>
<keyword evidence="2" id="KW-0479">Metal-binding</keyword>